<organism evidence="2 3">
    <name type="scientific">Colletotrichum chrysophilum</name>
    <dbReference type="NCBI Taxonomy" id="1836956"/>
    <lineage>
        <taxon>Eukaryota</taxon>
        <taxon>Fungi</taxon>
        <taxon>Dikarya</taxon>
        <taxon>Ascomycota</taxon>
        <taxon>Pezizomycotina</taxon>
        <taxon>Sordariomycetes</taxon>
        <taxon>Hypocreomycetidae</taxon>
        <taxon>Glomerellales</taxon>
        <taxon>Glomerellaceae</taxon>
        <taxon>Colletotrichum</taxon>
        <taxon>Colletotrichum gloeosporioides species complex</taxon>
    </lineage>
</organism>
<sequence length="595" mass="66563">MLTKKQSTPIRSQTKNHNRLSCGWRSRIECTPCHSPLRHVPDHRTTCICDQASEATWRTMATHERGSATEEPGTRIASQLQVLEMLRGSRGNAPSSSLAAVRAWEEEATCWAGKVTAQVSSRPLRGRRASPLAGMAFRGRWSRVWLLASPVVERSVKEESVKGTFAGRSFFEKLVEERSVEERFVEERLFAERSVGDKFFEKSPGEMLAEEGSFKRSVEERVFEEKSVEGRLAEERVFTLLGEMDNGIRSSRKYRRLLGLGRRRVLRLGASMLSVLLLRLWSLLDRERRANVGANRGFSRIGLARRRLRSGQACFRWRRKRIIVRTLVEFKFDPSSPPSANSPGTNTSMQDWLWHLCDLRPYPELDKFRPGFEEMILHIGRELKKNGDEGDPVARAKAAPGGEWTADPVAAYRWWKAGCVRRAKERKGKAFVDGGGGGDREDRHRHGSSSVKDGHHSDVVVAAAPPPPPPQLLSFAAIHTLSQLRELGIQIAEASNKKREAVAAQAARDATEVRLLACRKRVDQLQRRVSRSDGSPRPPVPELLVEKVESASLALQEHEAKLAVVIPEAVASAAALAQSKELEHLVRVSGAGERQ</sequence>
<dbReference type="Proteomes" id="UP001243330">
    <property type="component" value="Unassembled WGS sequence"/>
</dbReference>
<dbReference type="AlphaFoldDB" id="A0AAD9EBE4"/>
<comment type="caution">
    <text evidence="2">The sequence shown here is derived from an EMBL/GenBank/DDBJ whole genome shotgun (WGS) entry which is preliminary data.</text>
</comment>
<gene>
    <name evidence="2" type="ORF">CCHR01_14956</name>
</gene>
<proteinExistence type="predicted"/>
<reference evidence="2" key="1">
    <citation type="submission" date="2023-01" db="EMBL/GenBank/DDBJ databases">
        <title>Colletotrichum chrysophilum M932 genome sequence.</title>
        <authorList>
            <person name="Baroncelli R."/>
        </authorList>
    </citation>
    <scope>NUCLEOTIDE SEQUENCE</scope>
    <source>
        <strain evidence="2">M932</strain>
    </source>
</reference>
<evidence type="ECO:0000313" key="3">
    <source>
        <dbReference type="Proteomes" id="UP001243330"/>
    </source>
</evidence>
<accession>A0AAD9EBE4</accession>
<keyword evidence="3" id="KW-1185">Reference proteome</keyword>
<name>A0AAD9EBE4_9PEZI</name>
<protein>
    <submittedName>
        <fullName evidence="2">Uncharacterized protein</fullName>
    </submittedName>
</protein>
<evidence type="ECO:0000313" key="2">
    <source>
        <dbReference type="EMBL" id="KAK1842415.1"/>
    </source>
</evidence>
<dbReference type="EMBL" id="JAQOWY010000415">
    <property type="protein sequence ID" value="KAK1842415.1"/>
    <property type="molecule type" value="Genomic_DNA"/>
</dbReference>
<evidence type="ECO:0000256" key="1">
    <source>
        <dbReference type="SAM" id="MobiDB-lite"/>
    </source>
</evidence>
<feature type="region of interest" description="Disordered" evidence="1">
    <location>
        <begin position="429"/>
        <end position="454"/>
    </location>
</feature>